<dbReference type="PROSITE" id="PS50943">
    <property type="entry name" value="HTH_CROC1"/>
    <property type="match status" value="1"/>
</dbReference>
<dbReference type="CDD" id="cd00093">
    <property type="entry name" value="HTH_XRE"/>
    <property type="match status" value="1"/>
</dbReference>
<evidence type="ECO:0000313" key="3">
    <source>
        <dbReference type="EMBL" id="ANL87081.1"/>
    </source>
</evidence>
<name>A0ABM6CFP2_9HYPH</name>
<dbReference type="SUPFAM" id="SSF47413">
    <property type="entry name" value="lambda repressor-like DNA-binding domains"/>
    <property type="match status" value="1"/>
</dbReference>
<evidence type="ECO:0000313" key="4">
    <source>
        <dbReference type="Proteomes" id="UP000078551"/>
    </source>
</evidence>
<accession>A0ABM6CFP2</accession>
<dbReference type="InterPro" id="IPR001387">
    <property type="entry name" value="Cro/C1-type_HTH"/>
</dbReference>
<proteinExistence type="predicted"/>
<keyword evidence="4" id="KW-1185">Reference proteome</keyword>
<keyword evidence="3" id="KW-0614">Plasmid</keyword>
<keyword evidence="3" id="KW-0238">DNA-binding</keyword>
<organism evidence="3 4">
    <name type="scientific">Rhizobium phaseoli</name>
    <dbReference type="NCBI Taxonomy" id="396"/>
    <lineage>
        <taxon>Bacteria</taxon>
        <taxon>Pseudomonadati</taxon>
        <taxon>Pseudomonadota</taxon>
        <taxon>Alphaproteobacteria</taxon>
        <taxon>Hyphomicrobiales</taxon>
        <taxon>Rhizobiaceae</taxon>
        <taxon>Rhizobium/Agrobacterium group</taxon>
        <taxon>Rhizobium</taxon>
    </lineage>
</organism>
<protein>
    <submittedName>
        <fullName evidence="3">DNA-binding protein</fullName>
    </submittedName>
</protein>
<gene>
    <name evidence="3" type="ORF">AMC81_PA00058</name>
</gene>
<dbReference type="InterPro" id="IPR010982">
    <property type="entry name" value="Lambda_DNA-bd_dom_sf"/>
</dbReference>
<evidence type="ECO:0000259" key="2">
    <source>
        <dbReference type="PROSITE" id="PS50943"/>
    </source>
</evidence>
<dbReference type="Pfam" id="PF01381">
    <property type="entry name" value="HTH_3"/>
    <property type="match status" value="1"/>
</dbReference>
<feature type="region of interest" description="Disordered" evidence="1">
    <location>
        <begin position="110"/>
        <end position="132"/>
    </location>
</feature>
<dbReference type="RefSeq" id="WP_081278363.1">
    <property type="nucleotide sequence ID" value="NZ_CP013569.1"/>
</dbReference>
<dbReference type="Gene3D" id="1.10.260.40">
    <property type="entry name" value="lambda repressor-like DNA-binding domains"/>
    <property type="match status" value="1"/>
</dbReference>
<sequence length="132" mass="14365">MTDSKVRMTRGSNVVHRQVEHVMAKIGADISLARRVRRMATDDFAKRIGVSRATLHRLEAGDPGISMNTFIMALHALGRLDALAAIVDPARDHVTLTQMMADVPKRIAKPRATTAAAPSDDALKSGTKYKGF</sequence>
<reference evidence="3 4" key="1">
    <citation type="submission" date="2015-11" db="EMBL/GenBank/DDBJ databases">
        <title>The limits of bacterial species coexistence and the symbiotic plasmid transference in sympatric Rhizobium populations.</title>
        <authorList>
            <person name="Perez-Carrascal O.M."/>
            <person name="VanInsberghe D."/>
            <person name="Juarez S."/>
            <person name="Polz M.F."/>
            <person name="Vinuesa P."/>
            <person name="Gonzalez V."/>
        </authorList>
    </citation>
    <scope>NUCLEOTIDE SEQUENCE [LARGE SCALE GENOMIC DNA]</scope>
    <source>
        <strain evidence="3 4">N771</strain>
        <plasmid evidence="3 4">pRphaN771a</plasmid>
    </source>
</reference>
<dbReference type="Proteomes" id="UP000078551">
    <property type="component" value="Plasmid pRphaN771a"/>
</dbReference>
<evidence type="ECO:0000256" key="1">
    <source>
        <dbReference type="SAM" id="MobiDB-lite"/>
    </source>
</evidence>
<dbReference type="EMBL" id="CP013569">
    <property type="protein sequence ID" value="ANL87081.1"/>
    <property type="molecule type" value="Genomic_DNA"/>
</dbReference>
<feature type="domain" description="HTH cro/C1-type" evidence="2">
    <location>
        <begin position="43"/>
        <end position="83"/>
    </location>
</feature>
<geneLocation type="plasmid" evidence="3 4">
    <name>pRphaN771a</name>
</geneLocation>
<dbReference type="GO" id="GO:0003677">
    <property type="term" value="F:DNA binding"/>
    <property type="evidence" value="ECO:0007669"/>
    <property type="project" value="UniProtKB-KW"/>
</dbReference>